<dbReference type="EMBL" id="WUBL01000057">
    <property type="protein sequence ID" value="KAF2968097.1"/>
    <property type="molecule type" value="Genomic_DNA"/>
</dbReference>
<organism evidence="2 3">
    <name type="scientific">Xylaria multiplex</name>
    <dbReference type="NCBI Taxonomy" id="323545"/>
    <lineage>
        <taxon>Eukaryota</taxon>
        <taxon>Fungi</taxon>
        <taxon>Dikarya</taxon>
        <taxon>Ascomycota</taxon>
        <taxon>Pezizomycotina</taxon>
        <taxon>Sordariomycetes</taxon>
        <taxon>Xylariomycetidae</taxon>
        <taxon>Xylariales</taxon>
        <taxon>Xylariaceae</taxon>
        <taxon>Xylaria</taxon>
    </lineage>
</organism>
<name>A0A7C8N6Z3_9PEZI</name>
<comment type="caution">
    <text evidence="2">The sequence shown here is derived from an EMBL/GenBank/DDBJ whole genome shotgun (WGS) entry which is preliminary data.</text>
</comment>
<feature type="region of interest" description="Disordered" evidence="1">
    <location>
        <begin position="1"/>
        <end position="324"/>
    </location>
</feature>
<sequence>MANTAASFKTDLSREAIPESPSHDTPAKLSPKKELKTQLGPNANPDKVMDQEEPHTKMLSGNPTATSAARLGGTVLNEGISDALNGTPSVDTKTKAPAATKPASKAAAPVSTARNNTKTSKSPLTAKAPSGKESTKAMGSSTNAKKAVATKTAVAKPAPISLAPSDTGFVKPKPKSPTRPVKLPSSLTTHTAASAQKLGSGNTAPAPRQSLSRASGNAQHLSANPTTHRSPSRNSVVSAGTTTTKALKHKPSNIGRSSRPSLGLPPKQETKNQPATRRESHVDEGFLARMMRPTQSSAKKTSEKAPLTPPRKQSAAPIKKLDVKDAEKNAKKVAAKIQASSTQPKATKDVTKPVVVKEQPTAKEIAPVVAKTESAETVVKEAEVSTDTTDPPAVEDEKVETEPSANDVDVIVTQKEEAEDIIETAKAPTDTVVADTHSEDEPEIAETQNIPEPAISVSSEVDVPESATTFPVANDDPKVEGIEDTIQEPSEQGHQSPSTDPTVVSEPEDIPEIKESTAALTEESNLDSQELVDESAKPSENADEPPKLEETVADAGDTAVEAKTEASTIIDTPTPLDSKTDGIEESTTKDAVAATP</sequence>
<protein>
    <submittedName>
        <fullName evidence="2">Uncharacterized protein</fullName>
    </submittedName>
</protein>
<dbReference type="Proteomes" id="UP000481858">
    <property type="component" value="Unassembled WGS sequence"/>
</dbReference>
<evidence type="ECO:0000313" key="3">
    <source>
        <dbReference type="Proteomes" id="UP000481858"/>
    </source>
</evidence>
<feature type="compositionally biased region" description="Basic and acidic residues" evidence="1">
    <location>
        <begin position="276"/>
        <end position="286"/>
    </location>
</feature>
<accession>A0A7C8N6Z3</accession>
<dbReference type="OrthoDB" id="3600083at2759"/>
<reference evidence="2 3" key="1">
    <citation type="submission" date="2019-12" db="EMBL/GenBank/DDBJ databases">
        <title>Draft genome sequence of the ascomycete Xylaria multiplex DSM 110363.</title>
        <authorList>
            <person name="Buettner E."/>
            <person name="Kellner H."/>
        </authorList>
    </citation>
    <scope>NUCLEOTIDE SEQUENCE [LARGE SCALE GENOMIC DNA]</scope>
    <source>
        <strain evidence="2 3">DSM 110363</strain>
    </source>
</reference>
<feature type="compositionally biased region" description="Basic and acidic residues" evidence="1">
    <location>
        <begin position="11"/>
        <end position="36"/>
    </location>
</feature>
<dbReference type="InParanoid" id="A0A7C8N6Z3"/>
<feature type="compositionally biased region" description="Basic and acidic residues" evidence="1">
    <location>
        <begin position="578"/>
        <end position="588"/>
    </location>
</feature>
<evidence type="ECO:0000256" key="1">
    <source>
        <dbReference type="SAM" id="MobiDB-lite"/>
    </source>
</evidence>
<feature type="compositionally biased region" description="Polar residues" evidence="1">
    <location>
        <begin position="487"/>
        <end position="502"/>
    </location>
</feature>
<gene>
    <name evidence="2" type="ORF">GQX73_g5490</name>
</gene>
<feature type="compositionally biased region" description="Basic and acidic residues" evidence="1">
    <location>
        <begin position="47"/>
        <end position="56"/>
    </location>
</feature>
<dbReference type="AlphaFoldDB" id="A0A7C8N6Z3"/>
<evidence type="ECO:0000313" key="2">
    <source>
        <dbReference type="EMBL" id="KAF2968097.1"/>
    </source>
</evidence>
<feature type="compositionally biased region" description="Low complexity" evidence="1">
    <location>
        <begin position="144"/>
        <end position="159"/>
    </location>
</feature>
<feature type="compositionally biased region" description="Polar residues" evidence="1">
    <location>
        <begin position="114"/>
        <end position="123"/>
    </location>
</feature>
<feature type="compositionally biased region" description="Polar residues" evidence="1">
    <location>
        <begin position="518"/>
        <end position="528"/>
    </location>
</feature>
<proteinExistence type="predicted"/>
<feature type="compositionally biased region" description="Low complexity" evidence="1">
    <location>
        <begin position="95"/>
        <end position="113"/>
    </location>
</feature>
<keyword evidence="3" id="KW-1185">Reference proteome</keyword>
<feature type="region of interest" description="Disordered" evidence="1">
    <location>
        <begin position="367"/>
        <end position="596"/>
    </location>
</feature>
<feature type="compositionally biased region" description="Polar residues" evidence="1">
    <location>
        <begin position="565"/>
        <end position="577"/>
    </location>
</feature>
<feature type="compositionally biased region" description="Polar residues" evidence="1">
    <location>
        <begin position="185"/>
        <end position="245"/>
    </location>
</feature>